<evidence type="ECO:0000256" key="1">
    <source>
        <dbReference type="SAM" id="MobiDB-lite"/>
    </source>
</evidence>
<feature type="region of interest" description="Disordered" evidence="1">
    <location>
        <begin position="1"/>
        <end position="70"/>
    </location>
</feature>
<organism evidence="2 3">
    <name type="scientific">Entotheonella factor</name>
    <dbReference type="NCBI Taxonomy" id="1429438"/>
    <lineage>
        <taxon>Bacteria</taxon>
        <taxon>Pseudomonadati</taxon>
        <taxon>Nitrospinota/Tectimicrobiota group</taxon>
        <taxon>Candidatus Tectimicrobiota</taxon>
        <taxon>Candidatus Entotheonellia</taxon>
        <taxon>Candidatus Entotheonellales</taxon>
        <taxon>Candidatus Entotheonellaceae</taxon>
        <taxon>Candidatus Entotheonella</taxon>
    </lineage>
</organism>
<keyword evidence="3" id="KW-1185">Reference proteome</keyword>
<dbReference type="Proteomes" id="UP000019141">
    <property type="component" value="Unassembled WGS sequence"/>
</dbReference>
<accession>W4L1S9</accession>
<reference evidence="2 3" key="1">
    <citation type="journal article" date="2014" name="Nature">
        <title>An environmental bacterial taxon with a large and distinct metabolic repertoire.</title>
        <authorList>
            <person name="Wilson M.C."/>
            <person name="Mori T."/>
            <person name="Ruckert C."/>
            <person name="Uria A.R."/>
            <person name="Helf M.J."/>
            <person name="Takada K."/>
            <person name="Gernert C."/>
            <person name="Steffens U.A."/>
            <person name="Heycke N."/>
            <person name="Schmitt S."/>
            <person name="Rinke C."/>
            <person name="Helfrich E.J."/>
            <person name="Brachmann A.O."/>
            <person name="Gurgui C."/>
            <person name="Wakimoto T."/>
            <person name="Kracht M."/>
            <person name="Crusemann M."/>
            <person name="Hentschel U."/>
            <person name="Abe I."/>
            <person name="Matsunaga S."/>
            <person name="Kalinowski J."/>
            <person name="Takeyama H."/>
            <person name="Piel J."/>
        </authorList>
    </citation>
    <scope>NUCLEOTIDE SEQUENCE [LARGE SCALE GENOMIC DNA]</scope>
    <source>
        <strain evidence="3">TSY1</strain>
    </source>
</reference>
<protein>
    <submittedName>
        <fullName evidence="2">Uncharacterized protein</fullName>
    </submittedName>
</protein>
<evidence type="ECO:0000313" key="2">
    <source>
        <dbReference type="EMBL" id="ETW91987.1"/>
    </source>
</evidence>
<dbReference type="HOGENOM" id="CLU_2750221_0_0_7"/>
<dbReference type="EMBL" id="AZHW01001764">
    <property type="protein sequence ID" value="ETW91987.1"/>
    <property type="molecule type" value="Genomic_DNA"/>
</dbReference>
<gene>
    <name evidence="2" type="ORF">ETSY1_45795</name>
</gene>
<evidence type="ECO:0000313" key="3">
    <source>
        <dbReference type="Proteomes" id="UP000019141"/>
    </source>
</evidence>
<name>W4L1S9_ENTF1</name>
<sequence>MGTVFGGVVTWQVERRRQQGENGLSVTGWFKGKNDQNTAPEAQASETESAGEAETADTGSETSSQTSGSA</sequence>
<proteinExistence type="predicted"/>
<dbReference type="AlphaFoldDB" id="W4L1S9"/>
<comment type="caution">
    <text evidence="2">The sequence shown here is derived from an EMBL/GenBank/DDBJ whole genome shotgun (WGS) entry which is preliminary data.</text>
</comment>
<feature type="compositionally biased region" description="Low complexity" evidence="1">
    <location>
        <begin position="56"/>
        <end position="70"/>
    </location>
</feature>